<organism evidence="11 12">
    <name type="scientific">Arthrobacter deserti</name>
    <dbReference type="NCBI Taxonomy" id="1742687"/>
    <lineage>
        <taxon>Bacteria</taxon>
        <taxon>Bacillati</taxon>
        <taxon>Actinomycetota</taxon>
        <taxon>Actinomycetes</taxon>
        <taxon>Micrococcales</taxon>
        <taxon>Micrococcaceae</taxon>
        <taxon>Arthrobacter</taxon>
    </lineage>
</organism>
<evidence type="ECO:0000256" key="6">
    <source>
        <dbReference type="ARBA" id="ARBA00023303"/>
    </source>
</evidence>
<comment type="subcellular location">
    <subcellularLocation>
        <location evidence="1 10">Cell membrane</location>
        <topology evidence="1 10">Multi-pass membrane protein</topology>
    </subcellularLocation>
</comment>
<keyword evidence="6 10" id="KW-0407">Ion channel</keyword>
<evidence type="ECO:0000256" key="5">
    <source>
        <dbReference type="ARBA" id="ARBA00023136"/>
    </source>
</evidence>
<evidence type="ECO:0000256" key="8">
    <source>
        <dbReference type="ARBA" id="ARBA00035585"/>
    </source>
</evidence>
<dbReference type="EMBL" id="JAAZSR010000624">
    <property type="protein sequence ID" value="NKX52608.1"/>
    <property type="molecule type" value="Genomic_DNA"/>
</dbReference>
<keyword evidence="12" id="KW-1185">Reference proteome</keyword>
<keyword evidence="3 10" id="KW-0812">Transmembrane</keyword>
<keyword evidence="4 10" id="KW-1133">Transmembrane helix</keyword>
<protein>
    <recommendedName>
        <fullName evidence="10">Fluoride-specific ion channel FluC</fullName>
    </recommendedName>
</protein>
<dbReference type="Pfam" id="PF02537">
    <property type="entry name" value="CRCB"/>
    <property type="match status" value="1"/>
</dbReference>
<evidence type="ECO:0000256" key="1">
    <source>
        <dbReference type="ARBA" id="ARBA00004651"/>
    </source>
</evidence>
<evidence type="ECO:0000256" key="7">
    <source>
        <dbReference type="ARBA" id="ARBA00035120"/>
    </source>
</evidence>
<name>A0ABX1JUG5_9MICC</name>
<feature type="transmembrane region" description="Helical" evidence="10">
    <location>
        <begin position="12"/>
        <end position="33"/>
    </location>
</feature>
<keyword evidence="10" id="KW-0915">Sodium</keyword>
<keyword evidence="2 10" id="KW-1003">Cell membrane</keyword>
<sequence>MPHPVHLRPASILLVALGGMLGTLARYGAGLVLPAPGGWPLPTPAVNLAGAFALGLLLEPLLRAGSDDGARRAVRLAAGTGFLGGFTTYSALALDLNQLLGAGAPGAAFGYAVLTVVAGFLASFAGTWLAARRRALRAGNSTAGCGDAG</sequence>
<dbReference type="Proteomes" id="UP000523795">
    <property type="component" value="Unassembled WGS sequence"/>
</dbReference>
<keyword evidence="10" id="KW-0479">Metal-binding</keyword>
<comment type="catalytic activity">
    <reaction evidence="8">
        <text>fluoride(in) = fluoride(out)</text>
        <dbReference type="Rhea" id="RHEA:76159"/>
        <dbReference type="ChEBI" id="CHEBI:17051"/>
    </reaction>
    <physiologicalReaction direction="left-to-right" evidence="8">
        <dbReference type="Rhea" id="RHEA:76160"/>
    </physiologicalReaction>
</comment>
<feature type="transmembrane region" description="Helical" evidence="10">
    <location>
        <begin position="106"/>
        <end position="131"/>
    </location>
</feature>
<evidence type="ECO:0000256" key="4">
    <source>
        <dbReference type="ARBA" id="ARBA00022989"/>
    </source>
</evidence>
<evidence type="ECO:0000313" key="12">
    <source>
        <dbReference type="Proteomes" id="UP000523795"/>
    </source>
</evidence>
<feature type="binding site" evidence="10">
    <location>
        <position position="84"/>
    </location>
    <ligand>
        <name>Na(+)</name>
        <dbReference type="ChEBI" id="CHEBI:29101"/>
        <note>structural</note>
    </ligand>
</feature>
<accession>A0ABX1JUG5</accession>
<comment type="similarity">
    <text evidence="7 10">Belongs to the fluoride channel Fluc/FEX (TC 1.A.43) family.</text>
</comment>
<keyword evidence="10" id="KW-0813">Transport</keyword>
<comment type="caution">
    <text evidence="11">The sequence shown here is derived from an EMBL/GenBank/DDBJ whole genome shotgun (WGS) entry which is preliminary data.</text>
</comment>
<proteinExistence type="inferred from homology"/>
<evidence type="ECO:0000256" key="2">
    <source>
        <dbReference type="ARBA" id="ARBA00022475"/>
    </source>
</evidence>
<dbReference type="PANTHER" id="PTHR28259:SF1">
    <property type="entry name" value="FLUORIDE EXPORT PROTEIN 1-RELATED"/>
    <property type="match status" value="1"/>
</dbReference>
<comment type="function">
    <text evidence="9 10">Fluoride-specific ion channel. Important for reducing fluoride concentration in the cell, thus reducing its toxicity.</text>
</comment>
<evidence type="ECO:0000313" key="11">
    <source>
        <dbReference type="EMBL" id="NKX52608.1"/>
    </source>
</evidence>
<dbReference type="PANTHER" id="PTHR28259">
    <property type="entry name" value="FLUORIDE EXPORT PROTEIN 1-RELATED"/>
    <property type="match status" value="1"/>
</dbReference>
<evidence type="ECO:0000256" key="10">
    <source>
        <dbReference type="HAMAP-Rule" id="MF_00454"/>
    </source>
</evidence>
<evidence type="ECO:0000256" key="9">
    <source>
        <dbReference type="ARBA" id="ARBA00049940"/>
    </source>
</evidence>
<keyword evidence="10" id="KW-0406">Ion transport</keyword>
<reference evidence="11 12" key="1">
    <citation type="submission" date="2020-04" db="EMBL/GenBank/DDBJ databases">
        <authorList>
            <person name="Liu S."/>
        </authorList>
    </citation>
    <scope>NUCLEOTIDE SEQUENCE [LARGE SCALE GENOMIC DNA]</scope>
    <source>
        <strain evidence="11 12">CGMCC 1.15091</strain>
    </source>
</reference>
<keyword evidence="5 10" id="KW-0472">Membrane</keyword>
<dbReference type="InterPro" id="IPR003691">
    <property type="entry name" value="FluC"/>
</dbReference>
<evidence type="ECO:0000256" key="3">
    <source>
        <dbReference type="ARBA" id="ARBA00022692"/>
    </source>
</evidence>
<feature type="transmembrane region" description="Helical" evidence="10">
    <location>
        <begin position="45"/>
        <end position="62"/>
    </location>
</feature>
<dbReference type="HAMAP" id="MF_00454">
    <property type="entry name" value="FluC"/>
    <property type="match status" value="1"/>
</dbReference>
<feature type="transmembrane region" description="Helical" evidence="10">
    <location>
        <begin position="74"/>
        <end position="94"/>
    </location>
</feature>
<feature type="binding site" evidence="10">
    <location>
        <position position="87"/>
    </location>
    <ligand>
        <name>Na(+)</name>
        <dbReference type="ChEBI" id="CHEBI:29101"/>
        <note>structural</note>
    </ligand>
</feature>
<gene>
    <name evidence="10" type="primary">fluC</name>
    <name evidence="10" type="synonym">crcB</name>
    <name evidence="11" type="ORF">HER39_18935</name>
</gene>
<comment type="activity regulation">
    <text evidence="10">Na(+) is not transported, but it plays an essential structural role and its presence is essential for fluoride channel function.</text>
</comment>